<keyword evidence="2" id="KW-1185">Reference proteome</keyword>
<dbReference type="InterPro" id="IPR044691">
    <property type="entry name" value="DCC1_Trx"/>
</dbReference>
<name>A0AAD5DJI4_9CHLO</name>
<dbReference type="Pfam" id="PF04134">
    <property type="entry name" value="DCC1-like"/>
    <property type="match status" value="2"/>
</dbReference>
<dbReference type="AlphaFoldDB" id="A0AAD5DJI4"/>
<proteinExistence type="predicted"/>
<accession>A0AAD5DJI4</accession>
<evidence type="ECO:0000313" key="2">
    <source>
        <dbReference type="Proteomes" id="UP001205105"/>
    </source>
</evidence>
<dbReference type="InterPro" id="IPR007263">
    <property type="entry name" value="DCC1-like"/>
</dbReference>
<evidence type="ECO:0000313" key="1">
    <source>
        <dbReference type="EMBL" id="KAI7836715.1"/>
    </source>
</evidence>
<protein>
    <recommendedName>
        <fullName evidence="3">Thiol-disulfide oxidoreductase DCC</fullName>
    </recommendedName>
</protein>
<organism evidence="1 2">
    <name type="scientific">Chlorella ohadii</name>
    <dbReference type="NCBI Taxonomy" id="2649997"/>
    <lineage>
        <taxon>Eukaryota</taxon>
        <taxon>Viridiplantae</taxon>
        <taxon>Chlorophyta</taxon>
        <taxon>core chlorophytes</taxon>
        <taxon>Trebouxiophyceae</taxon>
        <taxon>Chlorellales</taxon>
        <taxon>Chlorellaceae</taxon>
        <taxon>Chlorella clade</taxon>
        <taxon>Chlorella</taxon>
    </lineage>
</organism>
<reference evidence="1" key="1">
    <citation type="submission" date="2020-11" db="EMBL/GenBank/DDBJ databases">
        <title>Chlorella ohadii genome sequencing and assembly.</title>
        <authorList>
            <person name="Murik O."/>
            <person name="Treves H."/>
            <person name="Kedem I."/>
            <person name="Shotland Y."/>
            <person name="Kaplan A."/>
        </authorList>
    </citation>
    <scope>NUCLEOTIDE SEQUENCE</scope>
    <source>
        <strain evidence="1">1</strain>
    </source>
</reference>
<evidence type="ECO:0008006" key="3">
    <source>
        <dbReference type="Google" id="ProtNLM"/>
    </source>
</evidence>
<dbReference type="GO" id="GO:0015035">
    <property type="term" value="F:protein-disulfide reductase activity"/>
    <property type="evidence" value="ECO:0007669"/>
    <property type="project" value="InterPro"/>
</dbReference>
<dbReference type="Proteomes" id="UP001205105">
    <property type="component" value="Unassembled WGS sequence"/>
</dbReference>
<dbReference type="PANTHER" id="PTHR34290">
    <property type="entry name" value="SI:CH73-390P7.2"/>
    <property type="match status" value="1"/>
</dbReference>
<gene>
    <name evidence="1" type="ORF">COHA_009491</name>
</gene>
<sequence length="355" mass="38970">MSAQFASGAVGAASRQAWRAARSAPRIVFSQPRARRLVARAGADASEASSSQPSWRIKMLYDGECPLCMREVEMLMKRDQGKGRIAFVDVASPEYDPAQNSGISFEKAMEASQGCGGDDRAAVSLSRRRAAGVAWLTCSHYTSPTCHPALQRIHAIEADGRVITDVEVFRRLYEEVGLGWVYALTKVPAVESLANKVYDVWARYRLPITGRPDLAVVMQQKKMCRADGSGSQAAAQPVQQQRWRVPLTCLFLLALLAVGLASQGAADDPLSLPDTASAPNREIKLGEKLALDELGPLIVAADGSLRRIANWASLTEAERATALRRLGQRNRQRLATLEEQQQFEQQQQLVQQREL</sequence>
<dbReference type="PANTHER" id="PTHR34290:SF2">
    <property type="entry name" value="OS04G0668800 PROTEIN"/>
    <property type="match status" value="1"/>
</dbReference>
<dbReference type="EMBL" id="JADXDR010000179">
    <property type="protein sequence ID" value="KAI7836715.1"/>
    <property type="molecule type" value="Genomic_DNA"/>
</dbReference>
<comment type="caution">
    <text evidence="1">The sequence shown here is derived from an EMBL/GenBank/DDBJ whole genome shotgun (WGS) entry which is preliminary data.</text>
</comment>